<reference evidence="2 3" key="1">
    <citation type="submission" date="2019-03" db="EMBL/GenBank/DDBJ databases">
        <title>Genomic Encyclopedia of Type Strains, Phase IV (KMG-IV): sequencing the most valuable type-strain genomes for metagenomic binning, comparative biology and taxonomic classification.</title>
        <authorList>
            <person name="Goeker M."/>
        </authorList>
    </citation>
    <scope>NUCLEOTIDE SEQUENCE [LARGE SCALE GENOMIC DNA]</scope>
    <source>
        <strain evidence="2 3">DSM 19345</strain>
    </source>
</reference>
<dbReference type="EMBL" id="SMAK01000001">
    <property type="protein sequence ID" value="TCT13216.1"/>
    <property type="molecule type" value="Genomic_DNA"/>
</dbReference>
<evidence type="ECO:0000313" key="3">
    <source>
        <dbReference type="Proteomes" id="UP000295678"/>
    </source>
</evidence>
<dbReference type="Proteomes" id="UP000295678">
    <property type="component" value="Unassembled WGS sequence"/>
</dbReference>
<dbReference type="SUPFAM" id="SSF54427">
    <property type="entry name" value="NTF2-like"/>
    <property type="match status" value="1"/>
</dbReference>
<dbReference type="Pfam" id="PF13577">
    <property type="entry name" value="SnoaL_4"/>
    <property type="match status" value="1"/>
</dbReference>
<accession>A0A4R3MMK4</accession>
<name>A0A4R3MMK4_9HYPH</name>
<sequence>MLPGPEDDIASLFEDYAAGFDDFDADEIADAFAYPCIIWQFGKGNVFADRDELMENIEALLDVFEREEIAHSTFQILALSVSGPIAMASLSWRQEREDGDVALAFVCHYALMKGEEGWGIIQVVNES</sequence>
<comment type="caution">
    <text evidence="2">The sequence shown here is derived from an EMBL/GenBank/DDBJ whole genome shotgun (WGS) entry which is preliminary data.</text>
</comment>
<dbReference type="RefSeq" id="WP_132804624.1">
    <property type="nucleotide sequence ID" value="NZ_SMAK01000001.1"/>
</dbReference>
<proteinExistence type="predicted"/>
<feature type="domain" description="SnoaL-like" evidence="1">
    <location>
        <begin position="7"/>
        <end position="119"/>
    </location>
</feature>
<dbReference type="InterPro" id="IPR037401">
    <property type="entry name" value="SnoaL-like"/>
</dbReference>
<gene>
    <name evidence="2" type="ORF">EDC22_10177</name>
</gene>
<protein>
    <submittedName>
        <fullName evidence="2">Uncharacterized protein DUF4440</fullName>
    </submittedName>
</protein>
<dbReference type="OrthoDB" id="7907836at2"/>
<evidence type="ECO:0000259" key="1">
    <source>
        <dbReference type="Pfam" id="PF13577"/>
    </source>
</evidence>
<keyword evidence="3" id="KW-1185">Reference proteome</keyword>
<dbReference type="InterPro" id="IPR032710">
    <property type="entry name" value="NTF2-like_dom_sf"/>
</dbReference>
<dbReference type="Gene3D" id="3.10.450.50">
    <property type="match status" value="1"/>
</dbReference>
<organism evidence="2 3">
    <name type="scientific">Tepidamorphus gemmatus</name>
    <dbReference type="NCBI Taxonomy" id="747076"/>
    <lineage>
        <taxon>Bacteria</taxon>
        <taxon>Pseudomonadati</taxon>
        <taxon>Pseudomonadota</taxon>
        <taxon>Alphaproteobacteria</taxon>
        <taxon>Hyphomicrobiales</taxon>
        <taxon>Tepidamorphaceae</taxon>
        <taxon>Tepidamorphus</taxon>
    </lineage>
</organism>
<dbReference type="AlphaFoldDB" id="A0A4R3MMK4"/>
<evidence type="ECO:0000313" key="2">
    <source>
        <dbReference type="EMBL" id="TCT13216.1"/>
    </source>
</evidence>